<keyword evidence="2" id="KW-1185">Reference proteome</keyword>
<organism evidence="1 2">
    <name type="scientific">Inconstantimicrobium mannanitabidum</name>
    <dbReference type="NCBI Taxonomy" id="1604901"/>
    <lineage>
        <taxon>Bacteria</taxon>
        <taxon>Bacillati</taxon>
        <taxon>Bacillota</taxon>
        <taxon>Clostridia</taxon>
        <taxon>Eubacteriales</taxon>
        <taxon>Clostridiaceae</taxon>
        <taxon>Inconstantimicrobium</taxon>
    </lineage>
</organism>
<gene>
    <name evidence="1" type="primary">cotS</name>
    <name evidence="1" type="ORF">rsdtw13_08460</name>
</gene>
<comment type="caution">
    <text evidence="1">The sequence shown here is derived from an EMBL/GenBank/DDBJ whole genome shotgun (WGS) entry which is preliminary data.</text>
</comment>
<proteinExistence type="predicted"/>
<evidence type="ECO:0000313" key="1">
    <source>
        <dbReference type="EMBL" id="GKX65588.1"/>
    </source>
</evidence>
<accession>A0ACB5R8R4</accession>
<evidence type="ECO:0000313" key="2">
    <source>
        <dbReference type="Proteomes" id="UP001058074"/>
    </source>
</evidence>
<sequence length="349" mass="40919">MPMKEQNIQKFNLSQEEIIKNILPEFNVFNSTIEEIKVKNTDKQRAVYKIESQDNTLFCLKKVYYNEKDLLFIYSVVEWLYRNGIHVARFLPSKNGSRFVNYNSMLFILTPWIHGEKCDYDSMDTLINVTKTLAKLHKCSENFTPIHGSNFKTGYDDLYISLGKHLEQLLNCYNKAVITNDTFSSMFLSTFEINLQLAKKAFNLAASINVDNLSRSICHGDYVNKNILIDSNGETCIIDFDKCCIDFSAHDIGYFFRRLLRRDNTNWNLDLTQNCLAAYNSIKKLNQDDLAYVLAYILFPQKYWRLSRDYYNNLNKVNKISFCNLMRKINDKAESQFDFMCKISHDLLN</sequence>
<protein>
    <submittedName>
        <fullName evidence="1">Uncharacterized protein</fullName>
    </submittedName>
</protein>
<dbReference type="Proteomes" id="UP001058074">
    <property type="component" value="Unassembled WGS sequence"/>
</dbReference>
<name>A0ACB5R8R4_9CLOT</name>
<reference evidence="1" key="1">
    <citation type="journal article" date="2025" name="Int. J. Syst. Evol. Microbiol.">
        <title>Inconstantimicrobium mannanitabidum sp. nov., a novel member of the family Clostridiaceae isolated from anoxic soil under the treatment of reductive soil disinfestation.</title>
        <authorList>
            <person name="Ueki A."/>
            <person name="Tonouchi A."/>
            <person name="Honma S."/>
            <person name="Kaku N."/>
            <person name="Ueki K."/>
        </authorList>
    </citation>
    <scope>NUCLEOTIDE SEQUENCE</scope>
    <source>
        <strain evidence="1">TW13</strain>
    </source>
</reference>
<dbReference type="EMBL" id="BROD01000001">
    <property type="protein sequence ID" value="GKX65588.1"/>
    <property type="molecule type" value="Genomic_DNA"/>
</dbReference>